<dbReference type="InterPro" id="IPR011598">
    <property type="entry name" value="bHLH_dom"/>
</dbReference>
<keyword evidence="6" id="KW-0677">Repeat</keyword>
<dbReference type="GO" id="GO:0046983">
    <property type="term" value="F:protein dimerization activity"/>
    <property type="evidence" value="ECO:0007669"/>
    <property type="project" value="InterPro"/>
</dbReference>
<keyword evidence="11" id="KW-0010">Activator</keyword>
<dbReference type="SMART" id="SM00086">
    <property type="entry name" value="PAC"/>
    <property type="match status" value="1"/>
</dbReference>
<keyword evidence="8" id="KW-0805">Transcription regulation</keyword>
<dbReference type="Gene3D" id="4.10.280.10">
    <property type="entry name" value="Helix-loop-helix DNA-binding domain"/>
    <property type="match status" value="1"/>
</dbReference>
<dbReference type="PROSITE" id="PS50112">
    <property type="entry name" value="PAS"/>
    <property type="match status" value="1"/>
</dbReference>
<evidence type="ECO:0000256" key="4">
    <source>
        <dbReference type="ARBA" id="ARBA00022490"/>
    </source>
</evidence>
<dbReference type="CDD" id="cd19696">
    <property type="entry name" value="bHLH-PAS_AhR_like"/>
    <property type="match status" value="1"/>
</dbReference>
<accession>A0A9D3LTY1</accession>
<dbReference type="SMART" id="SM00091">
    <property type="entry name" value="PAS"/>
    <property type="match status" value="2"/>
</dbReference>
<dbReference type="InterPro" id="IPR035965">
    <property type="entry name" value="PAS-like_dom_sf"/>
</dbReference>
<keyword evidence="10" id="KW-0238">DNA-binding</keyword>
<evidence type="ECO:0000256" key="9">
    <source>
        <dbReference type="ARBA" id="ARBA00023108"/>
    </source>
</evidence>
<proteinExistence type="predicted"/>
<evidence type="ECO:0000256" key="6">
    <source>
        <dbReference type="ARBA" id="ARBA00022737"/>
    </source>
</evidence>
<comment type="caution">
    <text evidence="17">The sequence shown here is derived from an EMBL/GenBank/DDBJ whole genome shotgun (WGS) entry which is preliminary data.</text>
</comment>
<evidence type="ECO:0000256" key="14">
    <source>
        <dbReference type="SAM" id="MobiDB-lite"/>
    </source>
</evidence>
<keyword evidence="7" id="KW-0013">ADP-ribosylation</keyword>
<keyword evidence="18" id="KW-1185">Reference proteome</keyword>
<evidence type="ECO:0000256" key="11">
    <source>
        <dbReference type="ARBA" id="ARBA00023159"/>
    </source>
</evidence>
<sequence>MLGNTAGYAAKKRKKPVQKVPKPLPPDAIKSNPSKRHRDRLNGELDKLTSLLPFPEDVRTRLDKLSVLRLSVGYLKVKSFFSATLQKKDASWLADRTAAIGGNGKTASAIDGVAISEGDLLLQALNGFVLVVTAEGYIFYASPTIQDYLGFHQSDVVHQSVFEMIHADDRAMFRRQLHFALNPNQGDPEQGSSGMQNSTQISNNVVAYDPQLVPPENSSFLERSFCCRFRCLLDSSSGFLALNFQGRLKYLHGQNQVSEDGTVAHSMLALFAIATPLQPPSILEIRTKTLIFQTKHKLDFCPMGIDTRGKVVLGYSEMELCMKGSGYQFIHAADMMYCADNHMRMIKTGESGMTVFRLLAKSGVWVWVQANARLVFKGGRPDFIIARQRPLTNEEGEENFRKRRLQLPFNCSSGEALLYDTGPSLDMVEGNTPKTRSTSEVQDLDPKSLLGSMLNQDQSVYIQPPTPDPQLTLDKAFMDSHALLSVPGDAWQQEVSPPSTDLKQDPTVAGIMDSLEQIMSDGNLGAALEDLDVKDSELKEWEHTLLKMNMSNDVSLELNGILANDIFSYVEDALFKENAMGQRRSDGSRELGVPSSCFADALLGEQSAFTETSRGLSGAGLQDSGLPGNHQNAPLPAVLRQAQAVPQVDFVGIGEQSIVGAGSGVGGMQEVMCPDSLVSMRLNGPTVSQNGGMLSLRQPEFGAQTGLSLNNMMPYSSALATPCSQTQVNQVRQGLPTMSSFGSCPQKMRSPPSSTVGPVHPESLVLSLPNQRQQVGIAGKHFEYQKRQTFIGQSIQTALEEQRGQWTPCIPNTNFEDNLQDVCAQNLPPQQSVSNPSSAQHLQGCFSVQTQSLPPQHLHPWQQQQNVSLATCNRQQYPLTHPPIPSRQECHRDSSSGPVPHVSQNCRIVYGFGTQNATPASSSITNSCMFDGGLSSAGNGVCFSNVERGASVPPYQKLNPSNSQSSPQASCCFQNLPGKLVLGPSSSSQGNGLPCPMAPGFSTGDTMAQHQFLNCNGQTQVPGRPLEDNESFAFPPLSNGTAYFSENSQTNCCDF</sequence>
<dbReference type="FunFam" id="3.30.450.20:FF:000035">
    <property type="entry name" value="Aryl hydrocarbon receptor"/>
    <property type="match status" value="1"/>
</dbReference>
<dbReference type="GO" id="GO:0005737">
    <property type="term" value="C:cytoplasm"/>
    <property type="evidence" value="ECO:0007669"/>
    <property type="project" value="UniProtKB-SubCell"/>
</dbReference>
<comment type="subcellular location">
    <subcellularLocation>
        <location evidence="2">Cytoplasm</location>
    </subcellularLocation>
    <subcellularLocation>
        <location evidence="1">Nucleus</location>
    </subcellularLocation>
</comment>
<dbReference type="InterPro" id="IPR013655">
    <property type="entry name" value="PAS_fold_3"/>
</dbReference>
<dbReference type="PROSITE" id="PS50888">
    <property type="entry name" value="BHLH"/>
    <property type="match status" value="1"/>
</dbReference>
<feature type="domain" description="PAS" evidence="15">
    <location>
        <begin position="121"/>
        <end position="184"/>
    </location>
</feature>
<evidence type="ECO:0000256" key="5">
    <source>
        <dbReference type="ARBA" id="ARBA00022491"/>
    </source>
</evidence>
<dbReference type="GO" id="GO:0005634">
    <property type="term" value="C:nucleus"/>
    <property type="evidence" value="ECO:0007669"/>
    <property type="project" value="UniProtKB-SubCell"/>
</dbReference>
<organism evidence="17 18">
    <name type="scientific">Anguilla anguilla</name>
    <name type="common">European freshwater eel</name>
    <name type="synonym">Muraena anguilla</name>
    <dbReference type="NCBI Taxonomy" id="7936"/>
    <lineage>
        <taxon>Eukaryota</taxon>
        <taxon>Metazoa</taxon>
        <taxon>Chordata</taxon>
        <taxon>Craniata</taxon>
        <taxon>Vertebrata</taxon>
        <taxon>Euteleostomi</taxon>
        <taxon>Actinopterygii</taxon>
        <taxon>Neopterygii</taxon>
        <taxon>Teleostei</taxon>
        <taxon>Anguilliformes</taxon>
        <taxon>Anguillidae</taxon>
        <taxon>Anguilla</taxon>
    </lineage>
</organism>
<dbReference type="Proteomes" id="UP001044222">
    <property type="component" value="Chromosome 15"/>
</dbReference>
<keyword evidence="12" id="KW-0804">Transcription</keyword>
<protein>
    <recommendedName>
        <fullName evidence="3">Aryl hydrocarbon receptor</fullName>
    </recommendedName>
</protein>
<dbReference type="InterPro" id="IPR036638">
    <property type="entry name" value="HLH_DNA-bd_sf"/>
</dbReference>
<evidence type="ECO:0000256" key="8">
    <source>
        <dbReference type="ARBA" id="ARBA00023015"/>
    </source>
</evidence>
<evidence type="ECO:0000256" key="13">
    <source>
        <dbReference type="ARBA" id="ARBA00023242"/>
    </source>
</evidence>
<evidence type="ECO:0000313" key="18">
    <source>
        <dbReference type="Proteomes" id="UP001044222"/>
    </source>
</evidence>
<dbReference type="SUPFAM" id="SSF55785">
    <property type="entry name" value="PYP-like sensor domain (PAS domain)"/>
    <property type="match status" value="2"/>
</dbReference>
<dbReference type="PANTHER" id="PTHR10649">
    <property type="entry name" value="ARYL HYDROCARBON RECEPTOR"/>
    <property type="match status" value="1"/>
</dbReference>
<dbReference type="Gene3D" id="3.30.450.20">
    <property type="entry name" value="PAS domain"/>
    <property type="match status" value="2"/>
</dbReference>
<dbReference type="EMBL" id="JAFIRN010000015">
    <property type="protein sequence ID" value="KAG5835120.1"/>
    <property type="molecule type" value="Genomic_DNA"/>
</dbReference>
<evidence type="ECO:0000256" key="10">
    <source>
        <dbReference type="ARBA" id="ARBA00023125"/>
    </source>
</evidence>
<keyword evidence="4" id="KW-0963">Cytoplasm</keyword>
<dbReference type="PANTHER" id="PTHR10649:SF17">
    <property type="entry name" value="ARYL HYDROCARBON RECEPTOR 2"/>
    <property type="match status" value="1"/>
</dbReference>
<dbReference type="FunFam" id="4.10.280.10:FF:000024">
    <property type="entry name" value="Aryl hydrocarbon receptor 2"/>
    <property type="match status" value="1"/>
</dbReference>
<dbReference type="Pfam" id="PF08447">
    <property type="entry name" value="PAS_3"/>
    <property type="match status" value="1"/>
</dbReference>
<dbReference type="GO" id="GO:1904613">
    <property type="term" value="P:cellular response to 2,3,7,8-tetrachlorodibenzodioxine"/>
    <property type="evidence" value="ECO:0007669"/>
    <property type="project" value="UniProtKB-ARBA"/>
</dbReference>
<dbReference type="Pfam" id="PF00989">
    <property type="entry name" value="PAS"/>
    <property type="match status" value="1"/>
</dbReference>
<evidence type="ECO:0000259" key="15">
    <source>
        <dbReference type="PROSITE" id="PS50112"/>
    </source>
</evidence>
<evidence type="ECO:0000256" key="12">
    <source>
        <dbReference type="ARBA" id="ARBA00023163"/>
    </source>
</evidence>
<dbReference type="GO" id="GO:0006805">
    <property type="term" value="P:xenobiotic metabolic process"/>
    <property type="evidence" value="ECO:0007669"/>
    <property type="project" value="InterPro"/>
</dbReference>
<reference evidence="17" key="1">
    <citation type="submission" date="2021-01" db="EMBL/GenBank/DDBJ databases">
        <title>A chromosome-scale assembly of European eel, Anguilla anguilla.</title>
        <authorList>
            <person name="Henkel C."/>
            <person name="Jong-Raadsen S.A."/>
            <person name="Dufour S."/>
            <person name="Weltzien F.-A."/>
            <person name="Palstra A.P."/>
            <person name="Pelster B."/>
            <person name="Spaink H.P."/>
            <person name="Van Den Thillart G.E."/>
            <person name="Jansen H."/>
            <person name="Zahm M."/>
            <person name="Klopp C."/>
            <person name="Cedric C."/>
            <person name="Louis A."/>
            <person name="Berthelot C."/>
            <person name="Parey E."/>
            <person name="Roest Crollius H."/>
            <person name="Montfort J."/>
            <person name="Robinson-Rechavi M."/>
            <person name="Bucao C."/>
            <person name="Bouchez O."/>
            <person name="Gislard M."/>
            <person name="Lluch J."/>
            <person name="Milhes M."/>
            <person name="Lampietro C."/>
            <person name="Lopez Roques C."/>
            <person name="Donnadieu C."/>
            <person name="Braasch I."/>
            <person name="Desvignes T."/>
            <person name="Postlethwait J."/>
            <person name="Bobe J."/>
            <person name="Guiguen Y."/>
            <person name="Dirks R."/>
        </authorList>
    </citation>
    <scope>NUCLEOTIDE SEQUENCE</scope>
    <source>
        <strain evidence="17">Tag_6206</strain>
        <tissue evidence="17">Liver</tissue>
    </source>
</reference>
<evidence type="ECO:0000256" key="1">
    <source>
        <dbReference type="ARBA" id="ARBA00004123"/>
    </source>
</evidence>
<dbReference type="FunFam" id="3.30.450.20:FF:000019">
    <property type="entry name" value="Aryl hydrocarbon receptor 1"/>
    <property type="match status" value="1"/>
</dbReference>
<feature type="domain" description="BHLH" evidence="16">
    <location>
        <begin position="25"/>
        <end position="78"/>
    </location>
</feature>
<name>A0A9D3LTY1_ANGAN</name>
<feature type="region of interest" description="Disordered" evidence="14">
    <location>
        <begin position="1"/>
        <end position="39"/>
    </location>
</feature>
<dbReference type="SUPFAM" id="SSF47459">
    <property type="entry name" value="HLH, helix-loop-helix DNA-binding domain"/>
    <property type="match status" value="1"/>
</dbReference>
<evidence type="ECO:0000313" key="17">
    <source>
        <dbReference type="EMBL" id="KAG5835120.1"/>
    </source>
</evidence>
<gene>
    <name evidence="17" type="ORF">ANANG_G00268770</name>
</gene>
<keyword evidence="13" id="KW-0539">Nucleus</keyword>
<evidence type="ECO:0000256" key="2">
    <source>
        <dbReference type="ARBA" id="ARBA00004496"/>
    </source>
</evidence>
<dbReference type="GO" id="GO:0034751">
    <property type="term" value="C:aryl hydrocarbon receptor complex"/>
    <property type="evidence" value="ECO:0007669"/>
    <property type="project" value="TreeGrafter"/>
</dbReference>
<dbReference type="InterPro" id="IPR039091">
    <property type="entry name" value="AHR/AHRR"/>
</dbReference>
<dbReference type="InterPro" id="IPR013767">
    <property type="entry name" value="PAS_fold"/>
</dbReference>
<dbReference type="SMART" id="SM00353">
    <property type="entry name" value="HLH"/>
    <property type="match status" value="1"/>
</dbReference>
<dbReference type="InterPro" id="IPR000014">
    <property type="entry name" value="PAS"/>
</dbReference>
<keyword evidence="5" id="KW-0678">Repressor</keyword>
<dbReference type="GO" id="GO:0048511">
    <property type="term" value="P:rhythmic process"/>
    <property type="evidence" value="ECO:0007669"/>
    <property type="project" value="UniProtKB-KW"/>
</dbReference>
<dbReference type="GO" id="GO:0000976">
    <property type="term" value="F:transcription cis-regulatory region binding"/>
    <property type="evidence" value="ECO:0007669"/>
    <property type="project" value="TreeGrafter"/>
</dbReference>
<keyword evidence="9" id="KW-0090">Biological rhythms</keyword>
<dbReference type="AlphaFoldDB" id="A0A9D3LTY1"/>
<dbReference type="InterPro" id="IPR001610">
    <property type="entry name" value="PAC"/>
</dbReference>
<evidence type="ECO:0000259" key="16">
    <source>
        <dbReference type="PROSITE" id="PS50888"/>
    </source>
</evidence>
<evidence type="ECO:0000256" key="3">
    <source>
        <dbReference type="ARBA" id="ARBA00015909"/>
    </source>
</evidence>
<evidence type="ECO:0000256" key="7">
    <source>
        <dbReference type="ARBA" id="ARBA00022765"/>
    </source>
</evidence>
<dbReference type="CDD" id="cd00130">
    <property type="entry name" value="PAS"/>
    <property type="match status" value="2"/>
</dbReference>
<dbReference type="GO" id="GO:0004879">
    <property type="term" value="F:nuclear receptor activity"/>
    <property type="evidence" value="ECO:0007669"/>
    <property type="project" value="TreeGrafter"/>
</dbReference>